<organism evidence="2 3">
    <name type="scientific">Brassica cretica</name>
    <name type="common">Mustard</name>
    <dbReference type="NCBI Taxonomy" id="69181"/>
    <lineage>
        <taxon>Eukaryota</taxon>
        <taxon>Viridiplantae</taxon>
        <taxon>Streptophyta</taxon>
        <taxon>Embryophyta</taxon>
        <taxon>Tracheophyta</taxon>
        <taxon>Spermatophyta</taxon>
        <taxon>Magnoliopsida</taxon>
        <taxon>eudicotyledons</taxon>
        <taxon>Gunneridae</taxon>
        <taxon>Pentapetalae</taxon>
        <taxon>rosids</taxon>
        <taxon>malvids</taxon>
        <taxon>Brassicales</taxon>
        <taxon>Brassicaceae</taxon>
        <taxon>Brassiceae</taxon>
        <taxon>Brassica</taxon>
    </lineage>
</organism>
<sequence>MKVVGMGRSRVVWLDVAPVTENGSDLTWSLRDVALIDRKLDRPRVVAARRRSDRQKTRATSRGRCETSLRERLSSSGHRKCGRLGPVALILSLQLELPRGVAAEPRSHA</sequence>
<dbReference type="AlphaFoldDB" id="A0A8S9L1K9"/>
<protein>
    <submittedName>
        <fullName evidence="2">Uncharacterized protein</fullName>
    </submittedName>
</protein>
<evidence type="ECO:0000256" key="1">
    <source>
        <dbReference type="SAM" id="MobiDB-lite"/>
    </source>
</evidence>
<evidence type="ECO:0000313" key="3">
    <source>
        <dbReference type="Proteomes" id="UP000712281"/>
    </source>
</evidence>
<feature type="compositionally biased region" description="Basic and acidic residues" evidence="1">
    <location>
        <begin position="63"/>
        <end position="73"/>
    </location>
</feature>
<dbReference type="Proteomes" id="UP000712281">
    <property type="component" value="Unassembled WGS sequence"/>
</dbReference>
<comment type="caution">
    <text evidence="2">The sequence shown here is derived from an EMBL/GenBank/DDBJ whole genome shotgun (WGS) entry which is preliminary data.</text>
</comment>
<gene>
    <name evidence="2" type="ORF">F2Q68_00008974</name>
</gene>
<feature type="region of interest" description="Disordered" evidence="1">
    <location>
        <begin position="47"/>
        <end position="77"/>
    </location>
</feature>
<reference evidence="2" key="1">
    <citation type="submission" date="2019-12" db="EMBL/GenBank/DDBJ databases">
        <title>Genome sequencing and annotation of Brassica cretica.</title>
        <authorList>
            <person name="Studholme D.J."/>
            <person name="Sarris P.F."/>
        </authorList>
    </citation>
    <scope>NUCLEOTIDE SEQUENCE</scope>
    <source>
        <strain evidence="2">PFS-001/15</strain>
        <tissue evidence="2">Leaf</tissue>
    </source>
</reference>
<name>A0A8S9L1K9_BRACR</name>
<evidence type="ECO:0000313" key="2">
    <source>
        <dbReference type="EMBL" id="KAF2599356.1"/>
    </source>
</evidence>
<dbReference type="EMBL" id="QGKW02000717">
    <property type="protein sequence ID" value="KAF2599356.1"/>
    <property type="molecule type" value="Genomic_DNA"/>
</dbReference>
<accession>A0A8S9L1K9</accession>
<proteinExistence type="predicted"/>
<feature type="compositionally biased region" description="Basic residues" evidence="1">
    <location>
        <begin position="47"/>
        <end position="61"/>
    </location>
</feature>